<accession>A0A0B6Y5Q3</accession>
<feature type="region of interest" description="Disordered" evidence="1">
    <location>
        <begin position="52"/>
        <end position="72"/>
    </location>
</feature>
<sequence length="94" mass="10344">MEHGKVNSAYKQAATAALHDTTNTANSLNVNLDSNNTKPVTPFYRRPSLLEATTKSDCLPPPLPMDYRPPSYVPARSGRTVTWHNPSHSPDNLV</sequence>
<reference evidence="2" key="1">
    <citation type="submission" date="2014-12" db="EMBL/GenBank/DDBJ databases">
        <title>Insight into the proteome of Arion vulgaris.</title>
        <authorList>
            <person name="Aradska J."/>
            <person name="Bulat T."/>
            <person name="Smidak R."/>
            <person name="Sarate P."/>
            <person name="Gangsoo J."/>
            <person name="Sialana F."/>
            <person name="Bilban M."/>
            <person name="Lubec G."/>
        </authorList>
    </citation>
    <scope>NUCLEOTIDE SEQUENCE</scope>
    <source>
        <tissue evidence="2">Skin</tissue>
    </source>
</reference>
<protein>
    <submittedName>
        <fullName evidence="2">Uncharacterized protein</fullName>
    </submittedName>
</protein>
<proteinExistence type="predicted"/>
<organism evidence="2">
    <name type="scientific">Arion vulgaris</name>
    <dbReference type="NCBI Taxonomy" id="1028688"/>
    <lineage>
        <taxon>Eukaryota</taxon>
        <taxon>Metazoa</taxon>
        <taxon>Spiralia</taxon>
        <taxon>Lophotrochozoa</taxon>
        <taxon>Mollusca</taxon>
        <taxon>Gastropoda</taxon>
        <taxon>Heterobranchia</taxon>
        <taxon>Euthyneura</taxon>
        <taxon>Panpulmonata</taxon>
        <taxon>Eupulmonata</taxon>
        <taxon>Stylommatophora</taxon>
        <taxon>Helicina</taxon>
        <taxon>Arionoidea</taxon>
        <taxon>Arionidae</taxon>
        <taxon>Arion</taxon>
    </lineage>
</organism>
<gene>
    <name evidence="2" type="primary">ORF13464</name>
</gene>
<evidence type="ECO:0000313" key="2">
    <source>
        <dbReference type="EMBL" id="CEK51459.1"/>
    </source>
</evidence>
<dbReference type="EMBL" id="HACG01004594">
    <property type="protein sequence ID" value="CEK51459.1"/>
    <property type="molecule type" value="Transcribed_RNA"/>
</dbReference>
<name>A0A0B6Y5Q3_9EUPU</name>
<dbReference type="AlphaFoldDB" id="A0A0B6Y5Q3"/>
<evidence type="ECO:0000256" key="1">
    <source>
        <dbReference type="SAM" id="MobiDB-lite"/>
    </source>
</evidence>